<feature type="region of interest" description="Disordered" evidence="1">
    <location>
        <begin position="23"/>
        <end position="144"/>
    </location>
</feature>
<name>A0A2A4HUZ8_9SPHN</name>
<feature type="signal peptide" evidence="2">
    <location>
        <begin position="1"/>
        <end position="20"/>
    </location>
</feature>
<feature type="compositionally biased region" description="Pro residues" evidence="1">
    <location>
        <begin position="102"/>
        <end position="114"/>
    </location>
</feature>
<protein>
    <recommendedName>
        <fullName evidence="5">Fe-S oxidoreductase</fullName>
    </recommendedName>
</protein>
<dbReference type="EMBL" id="NWVD01000007">
    <property type="protein sequence ID" value="PCG08194.1"/>
    <property type="molecule type" value="Genomic_DNA"/>
</dbReference>
<organism evidence="3 4">
    <name type="scientific">Sphingomonas ginsenosidimutans</name>
    <dbReference type="NCBI Taxonomy" id="862134"/>
    <lineage>
        <taxon>Bacteria</taxon>
        <taxon>Pseudomonadati</taxon>
        <taxon>Pseudomonadota</taxon>
        <taxon>Alphaproteobacteria</taxon>
        <taxon>Sphingomonadales</taxon>
        <taxon>Sphingomonadaceae</taxon>
        <taxon>Sphingomonas</taxon>
    </lineage>
</organism>
<gene>
    <name evidence="3" type="ORF">COA17_14100</name>
</gene>
<evidence type="ECO:0000313" key="3">
    <source>
        <dbReference type="EMBL" id="PCG08194.1"/>
    </source>
</evidence>
<evidence type="ECO:0000256" key="1">
    <source>
        <dbReference type="SAM" id="MobiDB-lite"/>
    </source>
</evidence>
<comment type="caution">
    <text evidence="3">The sequence shown here is derived from an EMBL/GenBank/DDBJ whole genome shotgun (WGS) entry which is preliminary data.</text>
</comment>
<feature type="chain" id="PRO_5012381680" description="Fe-S oxidoreductase" evidence="2">
    <location>
        <begin position="21"/>
        <end position="144"/>
    </location>
</feature>
<keyword evidence="2" id="KW-0732">Signal</keyword>
<reference evidence="3 4" key="1">
    <citation type="submission" date="2017-09" db="EMBL/GenBank/DDBJ databases">
        <title>Sphingomonas ginsenosidimutans KACC 14949, whole genome shotgun sequence.</title>
        <authorList>
            <person name="Feng G."/>
            <person name="Zhu H."/>
        </authorList>
    </citation>
    <scope>NUCLEOTIDE SEQUENCE [LARGE SCALE GENOMIC DNA]</scope>
    <source>
        <strain evidence="3 4">KACC 14949</strain>
    </source>
</reference>
<keyword evidence="4" id="KW-1185">Reference proteome</keyword>
<evidence type="ECO:0000313" key="4">
    <source>
        <dbReference type="Proteomes" id="UP000218784"/>
    </source>
</evidence>
<accession>A0A2A4HUZ8</accession>
<sequence length="144" mass="14430">MKTMLLAAAAALALPSIAIAQDTMQTPPPAGTTAPATDPAAPPPADPAAAPATDPAMQQQPMQAPAQTTSGAMGTETAGGYQPSGPALQGTPAPGATVRFQPAPPPSQAFPAPAPKESYPICKKGQYDGCMQASDARGKRKARR</sequence>
<evidence type="ECO:0000256" key="2">
    <source>
        <dbReference type="SAM" id="SignalP"/>
    </source>
</evidence>
<feature type="compositionally biased region" description="Low complexity" evidence="1">
    <location>
        <begin position="47"/>
        <end position="69"/>
    </location>
</feature>
<dbReference type="Proteomes" id="UP000218784">
    <property type="component" value="Unassembled WGS sequence"/>
</dbReference>
<evidence type="ECO:0008006" key="5">
    <source>
        <dbReference type="Google" id="ProtNLM"/>
    </source>
</evidence>
<dbReference type="RefSeq" id="WP_096613301.1">
    <property type="nucleotide sequence ID" value="NZ_NWVD01000007.1"/>
</dbReference>
<dbReference type="AlphaFoldDB" id="A0A2A4HUZ8"/>
<proteinExistence type="predicted"/>